<feature type="coiled-coil region" evidence="1">
    <location>
        <begin position="505"/>
        <end position="532"/>
    </location>
</feature>
<keyword evidence="1" id="KW-0175">Coiled coil</keyword>
<dbReference type="AlphaFoldDB" id="A0AA44SJ43"/>
<evidence type="ECO:0000313" key="5">
    <source>
        <dbReference type="Proteomes" id="UP000215827"/>
    </source>
</evidence>
<feature type="compositionally biased region" description="Basic and acidic residues" evidence="2">
    <location>
        <begin position="206"/>
        <end position="221"/>
    </location>
</feature>
<sequence>MAEGEEKKDILEQGFTQALGGFNELQNAFLVDALDQYSVLIKNSISTDNGVITNQSLDIQQGFAAEAHHTGSYNIEAAAKGANNHRATMDVGQRNHPVSDVRITTPEGTKDYQLKFYKDGESSAKAINEPRYQDVGKVVPEEQLADARSVANKESARNAQTRPEVSENYKNTAETLDDSIKSDDRTDIHSKPLKRKGEGSSEELVEQTKKEGRGPEYADKDRVRSEFNSMQYANAAKAGALCGASLSAASELITILGSDEPLTMEQCMEAAERIVVNSLKGAGNAVLVTGIQHLGQSLLDNAAHGALKAAGKGIVKGNIASAAASIVLSLGKNIFQFSRGEIDSLEFGGSMVNTTVTVVGGVLAYSAGTATATFLGQWVASEIAATAILGTTLGALGPIALGTIFSIGFSFALGAYVGHFSRNGQKLAINEMQDAMAKLNNGSINLSQYTGLVGTMSEFKFEWKDMLPFSGSISVFAEYRSRKSQLMALQKNLEARISQLPQEEREVLYQLNASYKQKVAQIEEEYALQRQAITEQADAHYHRLSQDLSAYLELQFLIYTPLKNAHHAENKKLEAEYRKQHFRQVQIASYEAELKRLHQKFEQLTNQGGDTEKLGRIMLVTVGGRLKQILPVKTSWDQAYEFFVSPDARSL</sequence>
<feature type="compositionally biased region" description="Basic and acidic residues" evidence="2">
    <location>
        <begin position="178"/>
        <end position="199"/>
    </location>
</feature>
<proteinExistence type="predicted"/>
<feature type="transmembrane region" description="Helical" evidence="3">
    <location>
        <begin position="395"/>
        <end position="417"/>
    </location>
</feature>
<keyword evidence="3" id="KW-0472">Membrane</keyword>
<evidence type="ECO:0000256" key="3">
    <source>
        <dbReference type="SAM" id="Phobius"/>
    </source>
</evidence>
<keyword evidence="3" id="KW-0812">Transmembrane</keyword>
<organism evidence="4 5">
    <name type="scientific">Citrobacter freundii</name>
    <dbReference type="NCBI Taxonomy" id="546"/>
    <lineage>
        <taxon>Bacteria</taxon>
        <taxon>Pseudomonadati</taxon>
        <taxon>Pseudomonadota</taxon>
        <taxon>Gammaproteobacteria</taxon>
        <taxon>Enterobacterales</taxon>
        <taxon>Enterobacteriaceae</taxon>
        <taxon>Citrobacter</taxon>
        <taxon>Citrobacter freundii complex</taxon>
    </lineage>
</organism>
<dbReference type="Proteomes" id="UP000215827">
    <property type="component" value="Unassembled WGS sequence"/>
</dbReference>
<name>A0AA44SJ43_CITFR</name>
<feature type="region of interest" description="Disordered" evidence="2">
    <location>
        <begin position="146"/>
        <end position="221"/>
    </location>
</feature>
<feature type="compositionally biased region" description="Polar residues" evidence="2">
    <location>
        <begin position="157"/>
        <end position="174"/>
    </location>
</feature>
<dbReference type="RefSeq" id="WP_061549797.1">
    <property type="nucleotide sequence ID" value="NZ_CP016762.1"/>
</dbReference>
<keyword evidence="3" id="KW-1133">Transmembrane helix</keyword>
<comment type="caution">
    <text evidence="4">The sequence shown here is derived from an EMBL/GenBank/DDBJ whole genome shotgun (WGS) entry which is preliminary data.</text>
</comment>
<dbReference type="EMBL" id="NEFA01000029">
    <property type="protein sequence ID" value="OYR00060.1"/>
    <property type="molecule type" value="Genomic_DNA"/>
</dbReference>
<protein>
    <submittedName>
        <fullName evidence="4">Uncharacterized protein</fullName>
    </submittedName>
</protein>
<evidence type="ECO:0000313" key="4">
    <source>
        <dbReference type="EMBL" id="OYR00060.1"/>
    </source>
</evidence>
<evidence type="ECO:0000256" key="1">
    <source>
        <dbReference type="SAM" id="Coils"/>
    </source>
</evidence>
<gene>
    <name evidence="4" type="ORF">B9P89_20335</name>
</gene>
<accession>A0AA44SJ43</accession>
<evidence type="ECO:0000256" key="2">
    <source>
        <dbReference type="SAM" id="MobiDB-lite"/>
    </source>
</evidence>
<reference evidence="4 5" key="1">
    <citation type="submission" date="2017-04" db="EMBL/GenBank/DDBJ databases">
        <title>Emergence of KPC-2-producing Citrobacter isolates from sediments of a Chinese river.</title>
        <authorList>
            <person name="Zheng B."/>
        </authorList>
    </citation>
    <scope>NUCLEOTIDE SEQUENCE [LARGE SCALE GENOMIC DNA]</scope>
    <source>
        <strain evidence="4 5">C191</strain>
    </source>
</reference>